<keyword evidence="3" id="KW-0732">Signal</keyword>
<evidence type="ECO:0000313" key="5">
    <source>
        <dbReference type="EMBL" id="MDP9820901.1"/>
    </source>
</evidence>
<evidence type="ECO:0000256" key="1">
    <source>
        <dbReference type="ARBA" id="ARBA00008645"/>
    </source>
</evidence>
<dbReference type="InterPro" id="IPR000383">
    <property type="entry name" value="Xaa-Pro-like_dom"/>
</dbReference>
<comment type="caution">
    <text evidence="5">The sequence shown here is derived from an EMBL/GenBank/DDBJ whole genome shotgun (WGS) entry which is preliminary data.</text>
</comment>
<evidence type="ECO:0000256" key="2">
    <source>
        <dbReference type="ARBA" id="ARBA00022801"/>
    </source>
</evidence>
<evidence type="ECO:0000256" key="3">
    <source>
        <dbReference type="SAM" id="SignalP"/>
    </source>
</evidence>
<dbReference type="Proteomes" id="UP001240447">
    <property type="component" value="Unassembled WGS sequence"/>
</dbReference>
<feature type="signal peptide" evidence="3">
    <location>
        <begin position="1"/>
        <end position="31"/>
    </location>
</feature>
<reference evidence="5 6" key="1">
    <citation type="submission" date="2023-07" db="EMBL/GenBank/DDBJ databases">
        <title>Sequencing the genomes of 1000 actinobacteria strains.</title>
        <authorList>
            <person name="Klenk H.-P."/>
        </authorList>
    </citation>
    <scope>NUCLEOTIDE SEQUENCE [LARGE SCALE GENOMIC DNA]</scope>
    <source>
        <strain evidence="5 6">GD13</strain>
    </source>
</reference>
<dbReference type="PANTHER" id="PTHR22946:SF9">
    <property type="entry name" value="POLYKETIDE TRANSFERASE AF380"/>
    <property type="match status" value="1"/>
</dbReference>
<gene>
    <name evidence="5" type="ORF">J2S59_000710</name>
</gene>
<dbReference type="InterPro" id="IPR029058">
    <property type="entry name" value="AB_hydrolase_fold"/>
</dbReference>
<dbReference type="PANTHER" id="PTHR22946">
    <property type="entry name" value="DIENELACTONE HYDROLASE DOMAIN-CONTAINING PROTEIN-RELATED"/>
    <property type="match status" value="1"/>
</dbReference>
<feature type="domain" description="Xaa-Pro dipeptidyl-peptidase-like" evidence="4">
    <location>
        <begin position="55"/>
        <end position="303"/>
    </location>
</feature>
<dbReference type="Gene3D" id="3.40.50.1820">
    <property type="entry name" value="alpha/beta hydrolase"/>
    <property type="match status" value="1"/>
</dbReference>
<dbReference type="RefSeq" id="WP_306824811.1">
    <property type="nucleotide sequence ID" value="NZ_JAUSQM010000001.1"/>
</dbReference>
<keyword evidence="2" id="KW-0378">Hydrolase</keyword>
<accession>A0ABT9NKF2</accession>
<protein>
    <submittedName>
        <fullName evidence="5">Pimeloyl-ACP methyl ester carboxylesterase</fullName>
    </submittedName>
</protein>
<dbReference type="EMBL" id="JAUSQM010000001">
    <property type="protein sequence ID" value="MDP9820901.1"/>
    <property type="molecule type" value="Genomic_DNA"/>
</dbReference>
<dbReference type="InterPro" id="IPR050261">
    <property type="entry name" value="FrsA_esterase"/>
</dbReference>
<dbReference type="Pfam" id="PF02129">
    <property type="entry name" value="Peptidase_S15"/>
    <property type="match status" value="1"/>
</dbReference>
<evidence type="ECO:0000259" key="4">
    <source>
        <dbReference type="Pfam" id="PF02129"/>
    </source>
</evidence>
<name>A0ABT9NKF2_9ACTN</name>
<proteinExistence type="inferred from homology"/>
<sequence>MSLRTALVPVIGAAIGTVLVSSLLVAPPVSAAPAVSVANRCIDSAPEPGSKRPVKICFTVFKPAGASAKRPVPVLLEGHGWAGKRQTSPAAVKRWTDAGYGVVSIDQRGFGQSGGLSHVMHPAYEGKDLRRIVNTIARYRWVQKDGPRDPRMGTIGGSYGGGYQFLAAFELLRARGKPVIDAMAPQITWHDLNRSLAPNGVVRTLWAAVLVGAGLPSNALPPHIYKGLVEGLATGTWPQGQLPLMEDLRPFFTRNGPSWHVRQGRKLDIPMLLGQGTTDGLFNLQEGLRNWRTVLTRRARQQSVFVGYNGGHVLPALFPAGVNVTSDPCSKRLGGGDFDDLTLRFFDHVLKGKGRPVAGRGKVHIGTATGQCLTSPSGGKPTRTVKAARIVTPTAVGLPVSVPIAKGPIKVAGSVNLDAKVTSLGLDGRTFLGLAVGRTPLDAKLVQNNTMPLRQGTPVSGVRRTVELPAVGVSVPKGQNLYLMATALHDTSIAMGSRLPGVMALDDIRVHLPVVR</sequence>
<dbReference type="SUPFAM" id="SSF53474">
    <property type="entry name" value="alpha/beta-Hydrolases"/>
    <property type="match status" value="1"/>
</dbReference>
<keyword evidence="6" id="KW-1185">Reference proteome</keyword>
<feature type="chain" id="PRO_5046118989" evidence="3">
    <location>
        <begin position="32"/>
        <end position="516"/>
    </location>
</feature>
<evidence type="ECO:0000313" key="6">
    <source>
        <dbReference type="Proteomes" id="UP001240447"/>
    </source>
</evidence>
<organism evidence="5 6">
    <name type="scientific">Nocardioides massiliensis</name>
    <dbReference type="NCBI Taxonomy" id="1325935"/>
    <lineage>
        <taxon>Bacteria</taxon>
        <taxon>Bacillati</taxon>
        <taxon>Actinomycetota</taxon>
        <taxon>Actinomycetes</taxon>
        <taxon>Propionibacteriales</taxon>
        <taxon>Nocardioidaceae</taxon>
        <taxon>Nocardioides</taxon>
    </lineage>
</organism>
<comment type="similarity">
    <text evidence="1">Belongs to the AB hydrolase superfamily.</text>
</comment>